<evidence type="ECO:0000313" key="2">
    <source>
        <dbReference type="EMBL" id="RVT92335.1"/>
    </source>
</evidence>
<dbReference type="OrthoDB" id="9797736at2"/>
<dbReference type="SUPFAM" id="SSF53807">
    <property type="entry name" value="Helical backbone' metal receptor"/>
    <property type="match status" value="1"/>
</dbReference>
<dbReference type="EMBL" id="SACL01000007">
    <property type="protein sequence ID" value="RVT92335.1"/>
    <property type="molecule type" value="Genomic_DNA"/>
</dbReference>
<dbReference type="Pfam" id="PF01497">
    <property type="entry name" value="Peripla_BP_2"/>
    <property type="match status" value="1"/>
</dbReference>
<evidence type="ECO:0000259" key="1">
    <source>
        <dbReference type="PROSITE" id="PS50983"/>
    </source>
</evidence>
<sequence length="291" mass="29775">MLRRALLATPFLAAPAAAMTGARVVVAGGGVAEIICALGCRDALVGADSTCLFPSALTRLPQLGYLRALSAEGVLSLRPEILLLAHDAGPAPVVAQLAAAAGPRLRQVPRIENEESLSAAIAVVAEALNEQAAGTRLAGTIAEDFRALAAMRPAGPGPRVMLLLGGGNGAPMAAGARTAADAMFRLAGLRNAMTGYDNYRPVSAEAALAANPDWIVAPSHVLDNVGGADALLASPALAMLPAARAKRLYTADSAYMLGFGPRTAHAARDMATAIHTHPLPALPDRPWLHDS</sequence>
<dbReference type="RefSeq" id="WP_127789189.1">
    <property type="nucleotide sequence ID" value="NZ_SACL01000007.1"/>
</dbReference>
<comment type="caution">
    <text evidence="2">The sequence shown here is derived from an EMBL/GenBank/DDBJ whole genome shotgun (WGS) entry which is preliminary data.</text>
</comment>
<protein>
    <submittedName>
        <fullName evidence="2">Hemin ABC transporter substrate-binding protein</fullName>
    </submittedName>
</protein>
<gene>
    <name evidence="2" type="ORF">EOD42_19185</name>
</gene>
<organism evidence="2 3">
    <name type="scientific">Rhodovarius crocodyli</name>
    <dbReference type="NCBI Taxonomy" id="1979269"/>
    <lineage>
        <taxon>Bacteria</taxon>
        <taxon>Pseudomonadati</taxon>
        <taxon>Pseudomonadota</taxon>
        <taxon>Alphaproteobacteria</taxon>
        <taxon>Acetobacterales</taxon>
        <taxon>Roseomonadaceae</taxon>
        <taxon>Rhodovarius</taxon>
    </lineage>
</organism>
<reference evidence="2 3" key="1">
    <citation type="submission" date="2019-01" db="EMBL/GenBank/DDBJ databases">
        <authorList>
            <person name="Chen W.-M."/>
        </authorList>
    </citation>
    <scope>NUCLEOTIDE SEQUENCE [LARGE SCALE GENOMIC DNA]</scope>
    <source>
        <strain evidence="2 3">CCP-6</strain>
    </source>
</reference>
<dbReference type="PROSITE" id="PS50983">
    <property type="entry name" value="FE_B12_PBP"/>
    <property type="match status" value="1"/>
</dbReference>
<evidence type="ECO:0000313" key="3">
    <source>
        <dbReference type="Proteomes" id="UP000282957"/>
    </source>
</evidence>
<keyword evidence="3" id="KW-1185">Reference proteome</keyword>
<dbReference type="PANTHER" id="PTHR30535:SF4">
    <property type="entry name" value="HEMIN-BINDING PERIPLASMIC PROTEIN HMUT"/>
    <property type="match status" value="1"/>
</dbReference>
<dbReference type="Proteomes" id="UP000282957">
    <property type="component" value="Unassembled WGS sequence"/>
</dbReference>
<dbReference type="InterPro" id="IPR050902">
    <property type="entry name" value="ABC_Transporter_SBP"/>
</dbReference>
<dbReference type="PANTHER" id="PTHR30535">
    <property type="entry name" value="VITAMIN B12-BINDING PROTEIN"/>
    <property type="match status" value="1"/>
</dbReference>
<feature type="domain" description="Fe/B12 periplasmic-binding" evidence="1">
    <location>
        <begin position="23"/>
        <end position="278"/>
    </location>
</feature>
<dbReference type="Gene3D" id="3.40.50.1980">
    <property type="entry name" value="Nitrogenase molybdenum iron protein domain"/>
    <property type="match status" value="2"/>
</dbReference>
<name>A0A437M429_9PROT</name>
<proteinExistence type="predicted"/>
<dbReference type="AlphaFoldDB" id="A0A437M429"/>
<dbReference type="InterPro" id="IPR002491">
    <property type="entry name" value="ABC_transptr_periplasmic_BD"/>
</dbReference>
<accession>A0A437M429</accession>